<dbReference type="RefSeq" id="WP_153821980.1">
    <property type="nucleotide sequence ID" value="NZ_WJIE01000007.1"/>
</dbReference>
<dbReference type="PANTHER" id="PTHR31157:SF1">
    <property type="entry name" value="SCP DOMAIN-CONTAINING PROTEIN"/>
    <property type="match status" value="1"/>
</dbReference>
<evidence type="ECO:0000313" key="4">
    <source>
        <dbReference type="EMBL" id="MRG95154.1"/>
    </source>
</evidence>
<dbReference type="EMBL" id="WJIE01000007">
    <property type="protein sequence ID" value="MRG95154.1"/>
    <property type="molecule type" value="Genomic_DNA"/>
</dbReference>
<sequence length="301" mass="28661">MKTRSALASASLALFSFVALGACTGVIGGTDGAGPADGDGGSAGAGSGPATNGAGSGPGASVGVGGAGAGGAGMGGAGMGGAGVGGAGQASSSASTTASSGGGVSCGDGACNGSESCATCPMDCGSCCGNGVCSAPETCMNCPADCGMCETCAGAGPETTPLDAEEQAFLAMLNDYRAQNGRGPLTACTSLSRAAQGHSEDMRDQNYFSHTGKNGSSFSKRACDSCYDNACPLQTAMAENIAAGNSSGSATFTQWKNSSGHNANMLGSAYTVIGIGRATGGGDYGVYWTTVFGGADEPSCN</sequence>
<evidence type="ECO:0000256" key="2">
    <source>
        <dbReference type="SAM" id="SignalP"/>
    </source>
</evidence>
<dbReference type="Proteomes" id="UP000440224">
    <property type="component" value="Unassembled WGS sequence"/>
</dbReference>
<feature type="domain" description="SCP" evidence="3">
    <location>
        <begin position="170"/>
        <end position="292"/>
    </location>
</feature>
<dbReference type="CDD" id="cd05379">
    <property type="entry name" value="CAP_bacterial"/>
    <property type="match status" value="1"/>
</dbReference>
<dbReference type="AlphaFoldDB" id="A0A6N7PYQ5"/>
<protein>
    <recommendedName>
        <fullName evidence="3">SCP domain-containing protein</fullName>
    </recommendedName>
</protein>
<dbReference type="InterPro" id="IPR014044">
    <property type="entry name" value="CAP_dom"/>
</dbReference>
<evidence type="ECO:0000259" key="3">
    <source>
        <dbReference type="Pfam" id="PF00188"/>
    </source>
</evidence>
<dbReference type="PROSITE" id="PS51257">
    <property type="entry name" value="PROKAR_LIPOPROTEIN"/>
    <property type="match status" value="1"/>
</dbReference>
<comment type="caution">
    <text evidence="4">The sequence shown here is derived from an EMBL/GenBank/DDBJ whole genome shotgun (WGS) entry which is preliminary data.</text>
</comment>
<dbReference type="OrthoDB" id="68195at2"/>
<dbReference type="Pfam" id="PF00188">
    <property type="entry name" value="CAP"/>
    <property type="match status" value="1"/>
</dbReference>
<reference evidence="4 5" key="1">
    <citation type="submission" date="2019-10" db="EMBL/GenBank/DDBJ databases">
        <title>A soil myxobacterium in the family Polyangiaceae.</title>
        <authorList>
            <person name="Li Y."/>
            <person name="Wang J."/>
        </authorList>
    </citation>
    <scope>NUCLEOTIDE SEQUENCE [LARGE SCALE GENOMIC DNA]</scope>
    <source>
        <strain evidence="4 5">DSM 14734</strain>
    </source>
</reference>
<feature type="signal peptide" evidence="2">
    <location>
        <begin position="1"/>
        <end position="21"/>
    </location>
</feature>
<dbReference type="Gene3D" id="3.40.33.10">
    <property type="entry name" value="CAP"/>
    <property type="match status" value="1"/>
</dbReference>
<dbReference type="InterPro" id="IPR035940">
    <property type="entry name" value="CAP_sf"/>
</dbReference>
<feature type="compositionally biased region" description="Gly residues" evidence="1">
    <location>
        <begin position="38"/>
        <end position="47"/>
    </location>
</feature>
<keyword evidence="5" id="KW-1185">Reference proteome</keyword>
<evidence type="ECO:0000256" key="1">
    <source>
        <dbReference type="SAM" id="MobiDB-lite"/>
    </source>
</evidence>
<gene>
    <name evidence="4" type="ORF">GF068_25020</name>
</gene>
<dbReference type="PANTHER" id="PTHR31157">
    <property type="entry name" value="SCP DOMAIN-CONTAINING PROTEIN"/>
    <property type="match status" value="1"/>
</dbReference>
<dbReference type="SUPFAM" id="SSF55797">
    <property type="entry name" value="PR-1-like"/>
    <property type="match status" value="1"/>
</dbReference>
<feature type="chain" id="PRO_5026972111" description="SCP domain-containing protein" evidence="2">
    <location>
        <begin position="22"/>
        <end position="301"/>
    </location>
</feature>
<proteinExistence type="predicted"/>
<evidence type="ECO:0000313" key="5">
    <source>
        <dbReference type="Proteomes" id="UP000440224"/>
    </source>
</evidence>
<organism evidence="4 5">
    <name type="scientific">Polyangium spumosum</name>
    <dbReference type="NCBI Taxonomy" id="889282"/>
    <lineage>
        <taxon>Bacteria</taxon>
        <taxon>Pseudomonadati</taxon>
        <taxon>Myxococcota</taxon>
        <taxon>Polyangia</taxon>
        <taxon>Polyangiales</taxon>
        <taxon>Polyangiaceae</taxon>
        <taxon>Polyangium</taxon>
    </lineage>
</organism>
<keyword evidence="2" id="KW-0732">Signal</keyword>
<accession>A0A6N7PYQ5</accession>
<name>A0A6N7PYQ5_9BACT</name>
<feature type="region of interest" description="Disordered" evidence="1">
    <location>
        <begin position="38"/>
        <end position="57"/>
    </location>
</feature>